<feature type="transmembrane region" description="Helical" evidence="14">
    <location>
        <begin position="86"/>
        <end position="107"/>
    </location>
</feature>
<dbReference type="PANTHER" id="PTHR26451">
    <property type="entry name" value="G_PROTEIN_RECEP_F1_2 DOMAIN-CONTAINING PROTEIN"/>
    <property type="match status" value="1"/>
</dbReference>
<dbReference type="InterPro" id="IPR000276">
    <property type="entry name" value="GPCR_Rhodpsn"/>
</dbReference>
<dbReference type="PRINTS" id="PR00237">
    <property type="entry name" value="GPCRRHODOPSN"/>
</dbReference>
<dbReference type="PRINTS" id="PR00245">
    <property type="entry name" value="OLFACTORYR"/>
</dbReference>
<dbReference type="FunFam" id="1.20.1070.10:FF:000024">
    <property type="entry name" value="Olfactory receptor"/>
    <property type="match status" value="1"/>
</dbReference>
<feature type="domain" description="G-protein coupled receptors family 1 profile" evidence="15">
    <location>
        <begin position="67"/>
        <end position="317"/>
    </location>
</feature>
<dbReference type="Ensembl" id="ENSDCDT00010004839.1">
    <property type="protein sequence ID" value="ENSDCDP00010004678.1"/>
    <property type="gene ID" value="ENSDCDG00010002073.1"/>
</dbReference>
<keyword evidence="4 13" id="KW-0812">Transmembrane</keyword>
<accession>A0AAY4A654</accession>
<dbReference type="GO" id="GO:0004984">
    <property type="term" value="F:olfactory receptor activity"/>
    <property type="evidence" value="ECO:0007669"/>
    <property type="project" value="InterPro"/>
</dbReference>
<feature type="transmembrane region" description="Helical" evidence="14">
    <location>
        <begin position="167"/>
        <end position="187"/>
    </location>
</feature>
<keyword evidence="5 14" id="KW-0552">Olfaction</keyword>
<dbReference type="PROSITE" id="PS50262">
    <property type="entry name" value="G_PROTEIN_RECEP_F1_2"/>
    <property type="match status" value="1"/>
</dbReference>
<evidence type="ECO:0000256" key="10">
    <source>
        <dbReference type="ARBA" id="ARBA00023170"/>
    </source>
</evidence>
<keyword evidence="10 13" id="KW-0675">Receptor</keyword>
<keyword evidence="9" id="KW-1015">Disulfide bond</keyword>
<keyword evidence="17" id="KW-1185">Reference proteome</keyword>
<feature type="transmembrane region" description="Helical" evidence="14">
    <location>
        <begin position="51"/>
        <end position="74"/>
    </location>
</feature>
<dbReference type="PROSITE" id="PS00237">
    <property type="entry name" value="G_PROTEIN_RECEP_F1_1"/>
    <property type="match status" value="1"/>
</dbReference>
<evidence type="ECO:0000256" key="13">
    <source>
        <dbReference type="RuleBase" id="RU000688"/>
    </source>
</evidence>
<feature type="transmembrane region" description="Helical" evidence="14">
    <location>
        <begin position="127"/>
        <end position="146"/>
    </location>
</feature>
<protein>
    <recommendedName>
        <fullName evidence="14">Olfactory receptor</fullName>
    </recommendedName>
</protein>
<evidence type="ECO:0000256" key="7">
    <source>
        <dbReference type="ARBA" id="ARBA00023040"/>
    </source>
</evidence>
<evidence type="ECO:0000256" key="2">
    <source>
        <dbReference type="ARBA" id="ARBA00022475"/>
    </source>
</evidence>
<dbReference type="Pfam" id="PF13853">
    <property type="entry name" value="7tm_4"/>
    <property type="match status" value="1"/>
</dbReference>
<keyword evidence="8 14" id="KW-0472">Membrane</keyword>
<evidence type="ECO:0000256" key="14">
    <source>
        <dbReference type="RuleBase" id="RU363047"/>
    </source>
</evidence>
<evidence type="ECO:0000256" key="9">
    <source>
        <dbReference type="ARBA" id="ARBA00023157"/>
    </source>
</evidence>
<feature type="transmembrane region" description="Helical" evidence="14">
    <location>
        <begin position="292"/>
        <end position="317"/>
    </location>
</feature>
<evidence type="ECO:0000256" key="11">
    <source>
        <dbReference type="ARBA" id="ARBA00023180"/>
    </source>
</evidence>
<comment type="similarity">
    <text evidence="13">Belongs to the G-protein coupled receptor 1 family.</text>
</comment>
<dbReference type="InterPro" id="IPR017452">
    <property type="entry name" value="GPCR_Rhodpsn_7TM"/>
</dbReference>
<keyword evidence="7 13" id="KW-0297">G-protein coupled receptor</keyword>
<dbReference type="PANTHER" id="PTHR26451:SF847">
    <property type="entry name" value="ODORANT RECEPTOR-RELATED"/>
    <property type="match status" value="1"/>
</dbReference>
<proteinExistence type="inferred from homology"/>
<dbReference type="Proteomes" id="UP000694580">
    <property type="component" value="Chromosome 1"/>
</dbReference>
<dbReference type="SUPFAM" id="SSF81321">
    <property type="entry name" value="Family A G protein-coupled receptor-like"/>
    <property type="match status" value="1"/>
</dbReference>
<reference evidence="16" key="3">
    <citation type="submission" date="2025-09" db="UniProtKB">
        <authorList>
            <consortium name="Ensembl"/>
        </authorList>
    </citation>
    <scope>IDENTIFICATION</scope>
</reference>
<evidence type="ECO:0000256" key="6">
    <source>
        <dbReference type="ARBA" id="ARBA00022989"/>
    </source>
</evidence>
<reference evidence="16" key="2">
    <citation type="submission" date="2025-08" db="UniProtKB">
        <authorList>
            <consortium name="Ensembl"/>
        </authorList>
    </citation>
    <scope>IDENTIFICATION</scope>
</reference>
<dbReference type="InterPro" id="IPR000725">
    <property type="entry name" value="Olfact_rcpt"/>
</dbReference>
<comment type="subcellular location">
    <subcellularLocation>
        <location evidence="1 14">Cell membrane</location>
        <topology evidence="1 14">Multi-pass membrane protein</topology>
    </subcellularLocation>
</comment>
<reference evidence="16 17" key="1">
    <citation type="submission" date="2020-06" db="EMBL/GenBank/DDBJ databases">
        <authorList>
            <consortium name="Wellcome Sanger Institute Data Sharing"/>
        </authorList>
    </citation>
    <scope>NUCLEOTIDE SEQUENCE [LARGE SCALE GENOMIC DNA]</scope>
</reference>
<feature type="transmembrane region" description="Helical" evidence="14">
    <location>
        <begin position="265"/>
        <end position="286"/>
    </location>
</feature>
<organism evidence="16 17">
    <name type="scientific">Denticeps clupeoides</name>
    <name type="common">denticle herring</name>
    <dbReference type="NCBI Taxonomy" id="299321"/>
    <lineage>
        <taxon>Eukaryota</taxon>
        <taxon>Metazoa</taxon>
        <taxon>Chordata</taxon>
        <taxon>Craniata</taxon>
        <taxon>Vertebrata</taxon>
        <taxon>Euteleostomi</taxon>
        <taxon>Actinopterygii</taxon>
        <taxon>Neopterygii</taxon>
        <taxon>Teleostei</taxon>
        <taxon>Clupei</taxon>
        <taxon>Clupeiformes</taxon>
        <taxon>Denticipitoidei</taxon>
        <taxon>Denticipitidae</taxon>
        <taxon>Denticeps</taxon>
    </lineage>
</organism>
<evidence type="ECO:0000313" key="16">
    <source>
        <dbReference type="Ensembl" id="ENSDCDP00010004678.1"/>
    </source>
</evidence>
<dbReference type="GeneTree" id="ENSGT01030000234640"/>
<sequence>FLQAGLKSCTLQPMKKGVEHSHISDSCEMENDTFPLYFYFTLYRDQGHLKYLYFLIMLSVYAAILIFNASIILVVMKEKSLHEPMYIFISCLSVNSLYGTAGLFPRLSIDILSDSHVISRPACFTQIYVIYSYSHSELTILAVMAYDRYVAICQPLHYHSIMTVRTTALLIAGAFFWAFLSIALVVIPATRLPLCGRTISRLYCSNWSIARLSCVSTASNNALGLFVLTTSVFLPSGFILYSYIRILIVCQRSSSEFRGKALQTCLPHIVTFVTYSVALFCDVLLNRFQLDQIMTIVALVFSLEFLVVSPVINPLIYGLTLPEIRKKNPIFTHSSKISIMSK</sequence>
<evidence type="ECO:0000256" key="5">
    <source>
        <dbReference type="ARBA" id="ARBA00022725"/>
    </source>
</evidence>
<keyword evidence="6 14" id="KW-1133">Transmembrane helix</keyword>
<evidence type="ECO:0000256" key="8">
    <source>
        <dbReference type="ARBA" id="ARBA00023136"/>
    </source>
</evidence>
<evidence type="ECO:0000313" key="17">
    <source>
        <dbReference type="Proteomes" id="UP000694580"/>
    </source>
</evidence>
<evidence type="ECO:0000256" key="4">
    <source>
        <dbReference type="ARBA" id="ARBA00022692"/>
    </source>
</evidence>
<keyword evidence="11" id="KW-0325">Glycoprotein</keyword>
<keyword evidence="2 14" id="KW-1003">Cell membrane</keyword>
<dbReference type="GO" id="GO:0005886">
    <property type="term" value="C:plasma membrane"/>
    <property type="evidence" value="ECO:0007669"/>
    <property type="project" value="UniProtKB-SubCell"/>
</dbReference>
<dbReference type="GO" id="GO:0005549">
    <property type="term" value="F:odorant binding"/>
    <property type="evidence" value="ECO:0007669"/>
    <property type="project" value="TreeGrafter"/>
</dbReference>
<evidence type="ECO:0000256" key="3">
    <source>
        <dbReference type="ARBA" id="ARBA00022606"/>
    </source>
</evidence>
<evidence type="ECO:0000256" key="12">
    <source>
        <dbReference type="ARBA" id="ARBA00023224"/>
    </source>
</evidence>
<keyword evidence="12 13" id="KW-0807">Transducer</keyword>
<evidence type="ECO:0000256" key="1">
    <source>
        <dbReference type="ARBA" id="ARBA00004651"/>
    </source>
</evidence>
<dbReference type="AlphaFoldDB" id="A0AAY4A654"/>
<feature type="transmembrane region" description="Helical" evidence="14">
    <location>
        <begin position="222"/>
        <end position="244"/>
    </location>
</feature>
<dbReference type="GO" id="GO:0004930">
    <property type="term" value="F:G protein-coupled receptor activity"/>
    <property type="evidence" value="ECO:0007669"/>
    <property type="project" value="UniProtKB-KW"/>
</dbReference>
<name>A0AAY4A654_9TELE</name>
<keyword evidence="3 14" id="KW-0716">Sensory transduction</keyword>
<dbReference type="InterPro" id="IPR052921">
    <property type="entry name" value="GPCR1_Superfamily_Member"/>
</dbReference>
<dbReference type="Gene3D" id="1.20.1070.10">
    <property type="entry name" value="Rhodopsin 7-helix transmembrane proteins"/>
    <property type="match status" value="1"/>
</dbReference>
<evidence type="ECO:0000259" key="15">
    <source>
        <dbReference type="PROSITE" id="PS50262"/>
    </source>
</evidence>